<name>A0A164N5T3_9AGAM</name>
<dbReference type="EMBL" id="KV419451">
    <property type="protein sequence ID" value="KZS87383.1"/>
    <property type="molecule type" value="Genomic_DNA"/>
</dbReference>
<dbReference type="Proteomes" id="UP000076722">
    <property type="component" value="Unassembled WGS sequence"/>
</dbReference>
<accession>A0A164N5T3</accession>
<sequence>MYTVVSVQVSRRGRSFLLLFKRSQCSTAPCGRQESTLHALECRQRSRSTRAIGGVQSGVLWYLHILAWSLCHLAIDASRLVVYAPLLALLPEALCRFSVQVWCRLHQKVLQGVA</sequence>
<gene>
    <name evidence="1" type="ORF">SISNIDRAFT_304269</name>
</gene>
<dbReference type="AlphaFoldDB" id="A0A164N5T3"/>
<proteinExistence type="predicted"/>
<protein>
    <submittedName>
        <fullName evidence="1">Uncharacterized protein</fullName>
    </submittedName>
</protein>
<evidence type="ECO:0000313" key="2">
    <source>
        <dbReference type="Proteomes" id="UP000076722"/>
    </source>
</evidence>
<organism evidence="1 2">
    <name type="scientific">Sistotremastrum niveocremeum HHB9708</name>
    <dbReference type="NCBI Taxonomy" id="1314777"/>
    <lineage>
        <taxon>Eukaryota</taxon>
        <taxon>Fungi</taxon>
        <taxon>Dikarya</taxon>
        <taxon>Basidiomycota</taxon>
        <taxon>Agaricomycotina</taxon>
        <taxon>Agaricomycetes</taxon>
        <taxon>Sistotremastrales</taxon>
        <taxon>Sistotremastraceae</taxon>
        <taxon>Sertulicium</taxon>
        <taxon>Sertulicium niveocremeum</taxon>
    </lineage>
</organism>
<reference evidence="1 2" key="1">
    <citation type="journal article" date="2016" name="Mol. Biol. Evol.">
        <title>Comparative Genomics of Early-Diverging Mushroom-Forming Fungi Provides Insights into the Origins of Lignocellulose Decay Capabilities.</title>
        <authorList>
            <person name="Nagy L.G."/>
            <person name="Riley R."/>
            <person name="Tritt A."/>
            <person name="Adam C."/>
            <person name="Daum C."/>
            <person name="Floudas D."/>
            <person name="Sun H."/>
            <person name="Yadav J.S."/>
            <person name="Pangilinan J."/>
            <person name="Larsson K.H."/>
            <person name="Matsuura K."/>
            <person name="Barry K."/>
            <person name="Labutti K."/>
            <person name="Kuo R."/>
            <person name="Ohm R.A."/>
            <person name="Bhattacharya S.S."/>
            <person name="Shirouzu T."/>
            <person name="Yoshinaga Y."/>
            <person name="Martin F.M."/>
            <person name="Grigoriev I.V."/>
            <person name="Hibbett D.S."/>
        </authorList>
    </citation>
    <scope>NUCLEOTIDE SEQUENCE [LARGE SCALE GENOMIC DNA]</scope>
    <source>
        <strain evidence="1 2">HHB9708</strain>
    </source>
</reference>
<evidence type="ECO:0000313" key="1">
    <source>
        <dbReference type="EMBL" id="KZS87383.1"/>
    </source>
</evidence>
<keyword evidence="2" id="KW-1185">Reference proteome</keyword>